<evidence type="ECO:0000313" key="10">
    <source>
        <dbReference type="EMBL" id="MFD2142440.1"/>
    </source>
</evidence>
<evidence type="ECO:0000259" key="9">
    <source>
        <dbReference type="PROSITE" id="PS51724"/>
    </source>
</evidence>
<feature type="domain" description="SPOR" evidence="9">
    <location>
        <begin position="499"/>
        <end position="582"/>
    </location>
</feature>
<feature type="region of interest" description="Disordered" evidence="8">
    <location>
        <begin position="357"/>
        <end position="379"/>
    </location>
</feature>
<keyword evidence="11" id="KW-1185">Reference proteome</keyword>
<evidence type="ECO:0000256" key="8">
    <source>
        <dbReference type="SAM" id="MobiDB-lite"/>
    </source>
</evidence>
<dbReference type="Pfam" id="PF05036">
    <property type="entry name" value="SPOR"/>
    <property type="match status" value="1"/>
</dbReference>
<evidence type="ECO:0000313" key="11">
    <source>
        <dbReference type="Proteomes" id="UP001597299"/>
    </source>
</evidence>
<evidence type="ECO:0000256" key="5">
    <source>
        <dbReference type="ARBA" id="ARBA00022984"/>
    </source>
</evidence>
<sequence length="582" mass="60511">MRLPGFVSTQLLRAGVALLVLSVAGTGIADAAARKKKVSQKKPAAARVVDTRWQRGYADIVIDANTGRVLHEENADSLRHPASLTKVMTLYLLFEQLQAGRLRLDSQLPVSSLASRQSPTKLGLKAGSTISVEDALQGLITRSANDAAVVIAEAVAGDADTFAALMTRRARQLGMSRTTFKNPNGLPDPQQVTTARDLAVLGRAIQERFPRYYEYFSIRSFNYKGVAIRNHNRMFGRLEGVDGIKTGYTNASGFNLLTSVKRDGRYVIGVVLGGGSAASRDTRMAQLVTASFDRAYAGRQMVARMSSPPSGSGNVEEVAVAQASAPVPTPMAAPAPAVVPVPAGRPNLAMASVVDAPAADEVDEETAEEASQADPVTTGAVPPQRIAMVAPARPELAPARTAPLPPVAPPVGSAAPIVPTSVKTVAVAKPSAPVAGFANQPGILGTLSFTQASSTGQALPAAIAQGPKPAPAAKPVRLASADPAEIPRQIAETTSRATAAPRSGWAIQIGAFGSEADARAQLAKAKAKAGSALAKVDPYTESATKGSSTIVRARFAGFDEQAAAQKACKALKGQFGCMVFRN</sequence>
<accession>A0ABW4Z1L6</accession>
<dbReference type="Proteomes" id="UP001597299">
    <property type="component" value="Unassembled WGS sequence"/>
</dbReference>
<proteinExistence type="inferred from homology"/>
<evidence type="ECO:0000256" key="2">
    <source>
        <dbReference type="ARBA" id="ARBA00022729"/>
    </source>
</evidence>
<name>A0ABW4Z1L6_9HYPH</name>
<evidence type="ECO:0000256" key="6">
    <source>
        <dbReference type="ARBA" id="ARBA00023316"/>
    </source>
</evidence>
<keyword evidence="3 10" id="KW-0378">Hydrolase</keyword>
<evidence type="ECO:0000256" key="3">
    <source>
        <dbReference type="ARBA" id="ARBA00022801"/>
    </source>
</evidence>
<dbReference type="RefSeq" id="WP_213353941.1">
    <property type="nucleotide sequence ID" value="NZ_JAHBGB010000037.1"/>
</dbReference>
<keyword evidence="2" id="KW-0732">Signal</keyword>
<keyword evidence="6" id="KW-0961">Cell wall biogenesis/degradation</keyword>
<dbReference type="SUPFAM" id="SSF56601">
    <property type="entry name" value="beta-lactamase/transpeptidase-like"/>
    <property type="match status" value="1"/>
</dbReference>
<dbReference type="PANTHER" id="PTHR21581:SF6">
    <property type="entry name" value="TRAFFICKING PROTEIN PARTICLE COMPLEX SUBUNIT 12"/>
    <property type="match status" value="1"/>
</dbReference>
<dbReference type="PRINTS" id="PR00725">
    <property type="entry name" value="DADACBPTASE1"/>
</dbReference>
<dbReference type="PANTHER" id="PTHR21581">
    <property type="entry name" value="D-ALANYL-D-ALANINE CARBOXYPEPTIDASE"/>
    <property type="match status" value="1"/>
</dbReference>
<dbReference type="EMBL" id="JBHUHD010000001">
    <property type="protein sequence ID" value="MFD2142440.1"/>
    <property type="molecule type" value="Genomic_DNA"/>
</dbReference>
<dbReference type="InterPro" id="IPR036680">
    <property type="entry name" value="SPOR-like_sf"/>
</dbReference>
<dbReference type="Gene3D" id="3.30.70.1070">
    <property type="entry name" value="Sporulation related repeat"/>
    <property type="match status" value="1"/>
</dbReference>
<comment type="similarity">
    <text evidence="1 7">Belongs to the peptidase S11 family.</text>
</comment>
<dbReference type="InterPro" id="IPR001967">
    <property type="entry name" value="Peptidase_S11_N"/>
</dbReference>
<keyword evidence="4" id="KW-0133">Cell shape</keyword>
<dbReference type="InterPro" id="IPR018044">
    <property type="entry name" value="Peptidase_S11"/>
</dbReference>
<gene>
    <name evidence="10" type="ORF">ACFSNC_18700</name>
</gene>
<dbReference type="GO" id="GO:0016787">
    <property type="term" value="F:hydrolase activity"/>
    <property type="evidence" value="ECO:0007669"/>
    <property type="project" value="UniProtKB-KW"/>
</dbReference>
<reference evidence="11" key="1">
    <citation type="journal article" date="2019" name="Int. J. Syst. Evol. Microbiol.">
        <title>The Global Catalogue of Microorganisms (GCM) 10K type strain sequencing project: providing services to taxonomists for standard genome sequencing and annotation.</title>
        <authorList>
            <consortium name="The Broad Institute Genomics Platform"/>
            <consortium name="The Broad Institute Genome Sequencing Center for Infectious Disease"/>
            <person name="Wu L."/>
            <person name="Ma J."/>
        </authorList>
    </citation>
    <scope>NUCLEOTIDE SEQUENCE [LARGE SCALE GENOMIC DNA]</scope>
    <source>
        <strain evidence="11">CCM 7435</strain>
    </source>
</reference>
<evidence type="ECO:0000256" key="1">
    <source>
        <dbReference type="ARBA" id="ARBA00007164"/>
    </source>
</evidence>
<evidence type="ECO:0000256" key="7">
    <source>
        <dbReference type="RuleBase" id="RU004016"/>
    </source>
</evidence>
<protein>
    <submittedName>
        <fullName evidence="10">Serine hydrolase</fullName>
    </submittedName>
</protein>
<feature type="compositionally biased region" description="Acidic residues" evidence="8">
    <location>
        <begin position="358"/>
        <end position="368"/>
    </location>
</feature>
<dbReference type="PROSITE" id="PS51724">
    <property type="entry name" value="SPOR"/>
    <property type="match status" value="1"/>
</dbReference>
<dbReference type="Pfam" id="PF00768">
    <property type="entry name" value="Peptidase_S11"/>
    <property type="match status" value="1"/>
</dbReference>
<dbReference type="InterPro" id="IPR012338">
    <property type="entry name" value="Beta-lactam/transpept-like"/>
</dbReference>
<comment type="caution">
    <text evidence="10">The sequence shown here is derived from an EMBL/GenBank/DDBJ whole genome shotgun (WGS) entry which is preliminary data.</text>
</comment>
<organism evidence="10 11">
    <name type="scientific">Ancylobacter oerskovii</name>
    <dbReference type="NCBI Taxonomy" id="459519"/>
    <lineage>
        <taxon>Bacteria</taxon>
        <taxon>Pseudomonadati</taxon>
        <taxon>Pseudomonadota</taxon>
        <taxon>Alphaproteobacteria</taxon>
        <taxon>Hyphomicrobiales</taxon>
        <taxon>Xanthobacteraceae</taxon>
        <taxon>Ancylobacter</taxon>
    </lineage>
</organism>
<evidence type="ECO:0000256" key="4">
    <source>
        <dbReference type="ARBA" id="ARBA00022960"/>
    </source>
</evidence>
<keyword evidence="5" id="KW-0573">Peptidoglycan synthesis</keyword>
<dbReference type="InterPro" id="IPR007730">
    <property type="entry name" value="SPOR-like_dom"/>
</dbReference>
<dbReference type="Gene3D" id="3.40.710.10">
    <property type="entry name" value="DD-peptidase/beta-lactamase superfamily"/>
    <property type="match status" value="1"/>
</dbReference>
<dbReference type="SUPFAM" id="SSF110997">
    <property type="entry name" value="Sporulation related repeat"/>
    <property type="match status" value="1"/>
</dbReference>